<dbReference type="PANTHER" id="PTHR11188:SF175">
    <property type="entry name" value="ARRESTIN C-TERMINAL-LIKE DOMAIN-CONTAINING PROTEIN"/>
    <property type="match status" value="1"/>
</dbReference>
<dbReference type="Proteomes" id="UP001201812">
    <property type="component" value="Unassembled WGS sequence"/>
</dbReference>
<sequence>MWIKNLRAKSITSSFRAIVNGQDTYYTAEVSYLRREFAVWLPPSPDYKYIEPGSYEWPFNFTLPTNCPPSFEGRHGYIRYWAHAKVDRPWRVDDTTRGTFTVMPMFDLNMVPYATSPVNRQFSESVNVCCCYSKGRIGVTASLNKAGFVPGEIIFVRLEIANGSSKSVYQVEASLMQTVTNHGQYICHWDTKLEGGCIQSHENPIGVPSGSTRLSEHTIKVPPVVPTIGSNVCSIIQVSYSVQIRIGVSGVNTNDVRCALPILVGTIPAIQIMNPVPVPSRASMQPPSPITLSESDISKRKLNFIESEARKQNTHNDKDANTTGYTPKYVYYDNKFLQGKH</sequence>
<evidence type="ECO:0000259" key="2">
    <source>
        <dbReference type="SMART" id="SM01017"/>
    </source>
</evidence>
<reference evidence="3" key="1">
    <citation type="submission" date="2022-01" db="EMBL/GenBank/DDBJ databases">
        <title>Genome Sequence Resource for Two Populations of Ditylenchus destructor, the Migratory Endoparasitic Phytonematode.</title>
        <authorList>
            <person name="Zhang H."/>
            <person name="Lin R."/>
            <person name="Xie B."/>
        </authorList>
    </citation>
    <scope>NUCLEOTIDE SEQUENCE</scope>
    <source>
        <strain evidence="3">BazhouSP</strain>
    </source>
</reference>
<gene>
    <name evidence="3" type="ORF">DdX_12742</name>
</gene>
<dbReference type="SUPFAM" id="SSF81296">
    <property type="entry name" value="E set domains"/>
    <property type="match status" value="2"/>
</dbReference>
<dbReference type="InterPro" id="IPR011021">
    <property type="entry name" value="Arrestin-like_N"/>
</dbReference>
<dbReference type="GO" id="GO:0015031">
    <property type="term" value="P:protein transport"/>
    <property type="evidence" value="ECO:0007669"/>
    <property type="project" value="TreeGrafter"/>
</dbReference>
<dbReference type="InterPro" id="IPR011022">
    <property type="entry name" value="Arrestin_C-like"/>
</dbReference>
<dbReference type="GO" id="GO:0005737">
    <property type="term" value="C:cytoplasm"/>
    <property type="evidence" value="ECO:0007669"/>
    <property type="project" value="TreeGrafter"/>
</dbReference>
<evidence type="ECO:0000313" key="3">
    <source>
        <dbReference type="EMBL" id="KAI1706957.1"/>
    </source>
</evidence>
<dbReference type="InterPro" id="IPR050357">
    <property type="entry name" value="Arrestin_domain-protein"/>
</dbReference>
<dbReference type="InterPro" id="IPR014756">
    <property type="entry name" value="Ig_E-set"/>
</dbReference>
<dbReference type="InterPro" id="IPR014752">
    <property type="entry name" value="Arrestin-like_C"/>
</dbReference>
<evidence type="ECO:0000256" key="1">
    <source>
        <dbReference type="ARBA" id="ARBA00005298"/>
    </source>
</evidence>
<dbReference type="Pfam" id="PF02752">
    <property type="entry name" value="Arrestin_C"/>
    <property type="match status" value="1"/>
</dbReference>
<dbReference type="SMART" id="SM01017">
    <property type="entry name" value="Arrestin_C"/>
    <property type="match status" value="1"/>
</dbReference>
<keyword evidence="4" id="KW-1185">Reference proteome</keyword>
<dbReference type="EMBL" id="JAKKPZ010000044">
    <property type="protein sequence ID" value="KAI1706957.1"/>
    <property type="molecule type" value="Genomic_DNA"/>
</dbReference>
<dbReference type="PANTHER" id="PTHR11188">
    <property type="entry name" value="ARRESTIN DOMAIN CONTAINING PROTEIN"/>
    <property type="match status" value="1"/>
</dbReference>
<comment type="caution">
    <text evidence="3">The sequence shown here is derived from an EMBL/GenBank/DDBJ whole genome shotgun (WGS) entry which is preliminary data.</text>
</comment>
<dbReference type="Pfam" id="PF00339">
    <property type="entry name" value="Arrestin_N"/>
    <property type="match status" value="1"/>
</dbReference>
<accession>A0AAD4MVW9</accession>
<protein>
    <submittedName>
        <fullName evidence="3">Arrestin domain-containing protein 17</fullName>
    </submittedName>
</protein>
<name>A0AAD4MVW9_9BILA</name>
<proteinExistence type="inferred from homology"/>
<feature type="domain" description="Arrestin C-terminal-like" evidence="2">
    <location>
        <begin position="133"/>
        <end position="269"/>
    </location>
</feature>
<dbReference type="AlphaFoldDB" id="A0AAD4MVW9"/>
<evidence type="ECO:0000313" key="4">
    <source>
        <dbReference type="Proteomes" id="UP001201812"/>
    </source>
</evidence>
<comment type="similarity">
    <text evidence="1">Belongs to the arrestin family.</text>
</comment>
<organism evidence="3 4">
    <name type="scientific">Ditylenchus destructor</name>
    <dbReference type="NCBI Taxonomy" id="166010"/>
    <lineage>
        <taxon>Eukaryota</taxon>
        <taxon>Metazoa</taxon>
        <taxon>Ecdysozoa</taxon>
        <taxon>Nematoda</taxon>
        <taxon>Chromadorea</taxon>
        <taxon>Rhabditida</taxon>
        <taxon>Tylenchina</taxon>
        <taxon>Tylenchomorpha</taxon>
        <taxon>Sphaerularioidea</taxon>
        <taxon>Anguinidae</taxon>
        <taxon>Anguininae</taxon>
        <taxon>Ditylenchus</taxon>
    </lineage>
</organism>
<dbReference type="Gene3D" id="2.60.40.640">
    <property type="match status" value="2"/>
</dbReference>